<name>M1LVQ5_9PROT</name>
<evidence type="ECO:0000313" key="4">
    <source>
        <dbReference type="Proteomes" id="UP000011686"/>
    </source>
</evidence>
<reference evidence="3 4" key="1">
    <citation type="journal article" date="2013" name="Genome Biol. Evol.">
        <title>Genome evolution and phylogenomic analysis of candidatus kinetoplastibacterium, the betaproteobacterial endosymbionts of strigomonas and angomonas.</title>
        <authorList>
            <person name="Alves J.M."/>
            <person name="Serrano M.G."/>
            <person name="Maia da Silva F."/>
            <person name="Voegtly L.J."/>
            <person name="Matveyev A.V."/>
            <person name="Teixeira M.M."/>
            <person name="Camargo E.P."/>
            <person name="Buck G.A."/>
        </authorList>
    </citation>
    <scope>NUCLEOTIDE SEQUENCE [LARGE SCALE GENOMIC DNA]</scope>
    <source>
        <strain evidence="3 4">TCC036E</strain>
    </source>
</reference>
<feature type="domain" description="Mce/MlaD" evidence="2">
    <location>
        <begin position="42"/>
        <end position="118"/>
    </location>
</feature>
<proteinExistence type="predicted"/>
<gene>
    <name evidence="3" type="ORF">CDEE_0244</name>
</gene>
<dbReference type="RefSeq" id="WP_015238876.1">
    <property type="nucleotide sequence ID" value="NC_020283.1"/>
</dbReference>
<dbReference type="PANTHER" id="PTHR33371:SF4">
    <property type="entry name" value="INTERMEMBRANE PHOSPHOLIPID TRANSPORT SYSTEM BINDING PROTEIN MLAD"/>
    <property type="match status" value="1"/>
</dbReference>
<dbReference type="GO" id="GO:0005548">
    <property type="term" value="F:phospholipid transporter activity"/>
    <property type="evidence" value="ECO:0007669"/>
    <property type="project" value="TreeGrafter"/>
</dbReference>
<dbReference type="PATRIC" id="fig|1208918.3.peg.31"/>
<dbReference type="InterPro" id="IPR030970">
    <property type="entry name" value="ABC_MlaD"/>
</dbReference>
<sequence length="167" mass="18380">MYTKKYKIEAWVGLFVIIGVISFVFLAIYASNMRSTSFSSVYTITTHFEDIGGLKANAPVKSAGVKVGRVKKVHFNNKTLLADVVIEIDKKIPFPIDTTASILTSGILGEQFIGLTPGAEETILEDKGVIINTQSALSIEHLVSKLLYFLVEKDDLTKSNSIFANQY</sequence>
<dbReference type="STRING" id="1208918.CDEE_0244"/>
<dbReference type="InterPro" id="IPR003399">
    <property type="entry name" value="Mce/MlaD"/>
</dbReference>
<protein>
    <submittedName>
        <fullName evidence="3">ABC transport system substrate-binding protein</fullName>
    </submittedName>
</protein>
<evidence type="ECO:0000313" key="3">
    <source>
        <dbReference type="EMBL" id="AGF47334.1"/>
    </source>
</evidence>
<dbReference type="PANTHER" id="PTHR33371">
    <property type="entry name" value="INTERMEMBRANE PHOSPHOLIPID TRANSPORT SYSTEM BINDING PROTEIN MLAD-RELATED"/>
    <property type="match status" value="1"/>
</dbReference>
<keyword evidence="1" id="KW-0812">Transmembrane</keyword>
<keyword evidence="1" id="KW-0472">Membrane</keyword>
<dbReference type="Pfam" id="PF02470">
    <property type="entry name" value="MlaD"/>
    <property type="match status" value="1"/>
</dbReference>
<dbReference type="eggNOG" id="COG1463">
    <property type="taxonomic scope" value="Bacteria"/>
</dbReference>
<organism evidence="3 4">
    <name type="scientific">Candidatus Kinetoplastidibacterium crithidiae TCC036E</name>
    <dbReference type="NCBI Taxonomy" id="1208918"/>
    <lineage>
        <taxon>Bacteria</taxon>
        <taxon>Pseudomonadati</taxon>
        <taxon>Pseudomonadota</taxon>
        <taxon>Betaproteobacteria</taxon>
        <taxon>Candidatus Kinetoplastidibacterium</taxon>
    </lineage>
</organism>
<dbReference type="EMBL" id="CP003804">
    <property type="protein sequence ID" value="AGF47334.1"/>
    <property type="molecule type" value="Genomic_DNA"/>
</dbReference>
<dbReference type="GO" id="GO:0005543">
    <property type="term" value="F:phospholipid binding"/>
    <property type="evidence" value="ECO:0007669"/>
    <property type="project" value="TreeGrafter"/>
</dbReference>
<dbReference type="AlphaFoldDB" id="M1LVQ5"/>
<dbReference type="Proteomes" id="UP000011686">
    <property type="component" value="Chromosome"/>
</dbReference>
<dbReference type="NCBIfam" id="TIGR04430">
    <property type="entry name" value="OM_asym_MlaD"/>
    <property type="match status" value="1"/>
</dbReference>
<feature type="transmembrane region" description="Helical" evidence="1">
    <location>
        <begin position="12"/>
        <end position="30"/>
    </location>
</feature>
<evidence type="ECO:0000256" key="1">
    <source>
        <dbReference type="SAM" id="Phobius"/>
    </source>
</evidence>
<keyword evidence="1" id="KW-1133">Transmembrane helix</keyword>
<dbReference type="InterPro" id="IPR052336">
    <property type="entry name" value="MlaD_Phospholipid_Transporter"/>
</dbReference>
<keyword evidence="4" id="KW-1185">Reference proteome</keyword>
<dbReference type="KEGG" id="kct:CDEE_0244"/>
<dbReference type="HOGENOM" id="CLU_107027_0_0_4"/>
<evidence type="ECO:0000259" key="2">
    <source>
        <dbReference type="Pfam" id="PF02470"/>
    </source>
</evidence>
<accession>M1LVQ5</accession>